<sequence length="45" mass="5015">MARMARMVADRTTALMAFAPSMLIRAIRAIVVHPAQNRHRPRASA</sequence>
<organism evidence="1">
    <name type="scientific">uncultured Gemmatimonadaceae bacterium</name>
    <dbReference type="NCBI Taxonomy" id="246130"/>
    <lineage>
        <taxon>Bacteria</taxon>
        <taxon>Pseudomonadati</taxon>
        <taxon>Gemmatimonadota</taxon>
        <taxon>Gemmatimonadia</taxon>
        <taxon>Gemmatimonadales</taxon>
        <taxon>Gemmatimonadaceae</taxon>
        <taxon>environmental samples</taxon>
    </lineage>
</organism>
<reference evidence="1" key="1">
    <citation type="submission" date="2020-02" db="EMBL/GenBank/DDBJ databases">
        <authorList>
            <person name="Meier V. D."/>
        </authorList>
    </citation>
    <scope>NUCLEOTIDE SEQUENCE</scope>
    <source>
        <strain evidence="1">AVDCRST_MAG11</strain>
    </source>
</reference>
<name>A0A6J4K7K8_9BACT</name>
<proteinExistence type="predicted"/>
<gene>
    <name evidence="1" type="ORF">AVDCRST_MAG11-572</name>
</gene>
<evidence type="ECO:0000313" key="1">
    <source>
        <dbReference type="EMBL" id="CAA9297214.1"/>
    </source>
</evidence>
<dbReference type="EMBL" id="CADCTU010000122">
    <property type="protein sequence ID" value="CAA9297214.1"/>
    <property type="molecule type" value="Genomic_DNA"/>
</dbReference>
<dbReference type="AlphaFoldDB" id="A0A6J4K7K8"/>
<accession>A0A6J4K7K8</accession>
<protein>
    <submittedName>
        <fullName evidence="1">Uncharacterized protein</fullName>
    </submittedName>
</protein>